<evidence type="ECO:0000313" key="5">
    <source>
        <dbReference type="EMBL" id="BDZ56233.1"/>
    </source>
</evidence>
<dbReference type="EMBL" id="AP027734">
    <property type="protein sequence ID" value="BDZ56233.1"/>
    <property type="molecule type" value="Genomic_DNA"/>
</dbReference>
<accession>A0ABM8H638</accession>
<evidence type="ECO:0000256" key="3">
    <source>
        <dbReference type="RuleBase" id="RU000524"/>
    </source>
</evidence>
<feature type="compositionally biased region" description="Polar residues" evidence="4">
    <location>
        <begin position="152"/>
        <end position="166"/>
    </location>
</feature>
<feature type="region of interest" description="Disordered" evidence="4">
    <location>
        <begin position="119"/>
        <end position="219"/>
    </location>
</feature>
<dbReference type="InterPro" id="IPR011344">
    <property type="entry name" value="ssDNA-bd"/>
</dbReference>
<dbReference type="HAMAP" id="MF_00984">
    <property type="entry name" value="SSB"/>
    <property type="match status" value="1"/>
</dbReference>
<proteinExistence type="inferred from homology"/>
<comment type="subunit">
    <text evidence="2">Homotetramer.</text>
</comment>
<evidence type="ECO:0000313" key="6">
    <source>
        <dbReference type="Proteomes" id="UP001321477"/>
    </source>
</evidence>
<dbReference type="SUPFAM" id="SSF50249">
    <property type="entry name" value="Nucleic acid-binding proteins"/>
    <property type="match status" value="1"/>
</dbReference>
<comment type="caution">
    <text evidence="2">Lacks conserved residue(s) required for the propagation of feature annotation.</text>
</comment>
<dbReference type="PANTHER" id="PTHR10302">
    <property type="entry name" value="SINGLE-STRANDED DNA-BINDING PROTEIN"/>
    <property type="match status" value="1"/>
</dbReference>
<protein>
    <recommendedName>
        <fullName evidence="2 3">Single-stranded DNA-binding protein</fullName>
        <shortName evidence="2">SSB</shortName>
    </recommendedName>
</protein>
<evidence type="ECO:0000256" key="4">
    <source>
        <dbReference type="SAM" id="MobiDB-lite"/>
    </source>
</evidence>
<name>A0ABM8H638_9MICO</name>
<dbReference type="RefSeq" id="WP_234659158.1">
    <property type="nucleotide sequence ID" value="NZ_AP027734.1"/>
</dbReference>
<dbReference type="InterPro" id="IPR012340">
    <property type="entry name" value="NA-bd_OB-fold"/>
</dbReference>
<feature type="compositionally biased region" description="Acidic residues" evidence="4">
    <location>
        <begin position="171"/>
        <end position="200"/>
    </location>
</feature>
<dbReference type="Pfam" id="PF00436">
    <property type="entry name" value="SSB"/>
    <property type="match status" value="1"/>
</dbReference>
<organism evidence="5 6">
    <name type="scientific">Agromyces marinus</name>
    <dbReference type="NCBI Taxonomy" id="1389020"/>
    <lineage>
        <taxon>Bacteria</taxon>
        <taxon>Bacillati</taxon>
        <taxon>Actinomycetota</taxon>
        <taxon>Actinomycetes</taxon>
        <taxon>Micrococcales</taxon>
        <taxon>Microbacteriaceae</taxon>
        <taxon>Agromyces</taxon>
    </lineage>
</organism>
<feature type="compositionally biased region" description="Low complexity" evidence="4">
    <location>
        <begin position="125"/>
        <end position="136"/>
    </location>
</feature>
<sequence length="219" mass="22952">MTDHVTVVGVVGSDPRHTVTSTGLSITNFRLASTRRYFDRERGAWADGETNWFTVATFRQLALNASQSLRKGHRVIVHGRLKVRSWDTGERSGTAIEIDADSIGHDLAWGVSAYAKTTGRPAEPASASTTAAAGADGDAHSNGAGIDAGGSSWITGDASESSTAWSGTDAADLDPFDGDASGDGDEPDRDDPADADTELDDVARRGSVLEEGMTLRVDA</sequence>
<keyword evidence="6" id="KW-1185">Reference proteome</keyword>
<evidence type="ECO:0000256" key="1">
    <source>
        <dbReference type="ARBA" id="ARBA00023125"/>
    </source>
</evidence>
<dbReference type="Gene3D" id="2.40.50.140">
    <property type="entry name" value="Nucleic acid-binding proteins"/>
    <property type="match status" value="1"/>
</dbReference>
<keyword evidence="1 2" id="KW-0238">DNA-binding</keyword>
<evidence type="ECO:0000256" key="2">
    <source>
        <dbReference type="HAMAP-Rule" id="MF_00984"/>
    </source>
</evidence>
<dbReference type="PROSITE" id="PS50935">
    <property type="entry name" value="SSB"/>
    <property type="match status" value="1"/>
</dbReference>
<dbReference type="Proteomes" id="UP001321477">
    <property type="component" value="Chromosome"/>
</dbReference>
<dbReference type="PANTHER" id="PTHR10302:SF27">
    <property type="entry name" value="SINGLE-STRANDED DNA-BINDING PROTEIN"/>
    <property type="match status" value="1"/>
</dbReference>
<dbReference type="NCBIfam" id="TIGR00621">
    <property type="entry name" value="ssb"/>
    <property type="match status" value="1"/>
</dbReference>
<reference evidence="6" key="1">
    <citation type="journal article" date="2019" name="Int. J. Syst. Evol. Microbiol.">
        <title>The Global Catalogue of Microorganisms (GCM) 10K type strain sequencing project: providing services to taxonomists for standard genome sequencing and annotation.</title>
        <authorList>
            <consortium name="The Broad Institute Genomics Platform"/>
            <consortium name="The Broad Institute Genome Sequencing Center for Infectious Disease"/>
            <person name="Wu L."/>
            <person name="Ma J."/>
        </authorList>
    </citation>
    <scope>NUCLEOTIDE SEQUENCE [LARGE SCALE GENOMIC DNA]</scope>
    <source>
        <strain evidence="6">NBRC 109019</strain>
    </source>
</reference>
<dbReference type="CDD" id="cd04496">
    <property type="entry name" value="SSB_OBF"/>
    <property type="match status" value="1"/>
</dbReference>
<gene>
    <name evidence="5" type="ORF">GCM10025870_33060</name>
</gene>
<dbReference type="InterPro" id="IPR000424">
    <property type="entry name" value="Primosome_PriB/ssb"/>
</dbReference>